<evidence type="ECO:0000313" key="3">
    <source>
        <dbReference type="EMBL" id="SVA51295.1"/>
    </source>
</evidence>
<evidence type="ECO:0000256" key="1">
    <source>
        <dbReference type="SAM" id="MobiDB-lite"/>
    </source>
</evidence>
<sequence>MNQVETLQVLRKFCHALIEEIQVQRPEYLTSAFTVAEIYQDLLPYGSNRERIGVELNGDYEEALLRLLAGEGGFLTLESEAALRDLQAELETPNPNMGLYRDYAAADVRLNKPFLDMTSPVVSEEPEAVYQTEAPEYKLFPEGVMHGTPKFPVLKEQLLSKSEDSDYESNEPPSSGDTLIEGRAETDHITCQSCKTDLPVRHDLNFCPFCGTDLKVVRCDECSKELQVEWRFCVSCGTEVGD</sequence>
<organism evidence="3">
    <name type="scientific">marine metagenome</name>
    <dbReference type="NCBI Taxonomy" id="408172"/>
    <lineage>
        <taxon>unclassified sequences</taxon>
        <taxon>metagenomes</taxon>
        <taxon>ecological metagenomes</taxon>
    </lineage>
</organism>
<dbReference type="AlphaFoldDB" id="A0A381WFP3"/>
<protein>
    <recommendedName>
        <fullName evidence="2">DZANK-type domain-containing protein</fullName>
    </recommendedName>
</protein>
<reference evidence="3" key="1">
    <citation type="submission" date="2018-05" db="EMBL/GenBank/DDBJ databases">
        <authorList>
            <person name="Lanie J.A."/>
            <person name="Ng W.-L."/>
            <person name="Kazmierczak K.M."/>
            <person name="Andrzejewski T.M."/>
            <person name="Davidsen T.M."/>
            <person name="Wayne K.J."/>
            <person name="Tettelin H."/>
            <person name="Glass J.I."/>
            <person name="Rusch D."/>
            <person name="Podicherti R."/>
            <person name="Tsui H.-C.T."/>
            <person name="Winkler M.E."/>
        </authorList>
    </citation>
    <scope>NUCLEOTIDE SEQUENCE</scope>
</reference>
<name>A0A381WFP3_9ZZZZ</name>
<evidence type="ECO:0000259" key="2">
    <source>
        <dbReference type="Pfam" id="PF12773"/>
    </source>
</evidence>
<accession>A0A381WFP3</accession>
<feature type="region of interest" description="Disordered" evidence="1">
    <location>
        <begin position="161"/>
        <end position="180"/>
    </location>
</feature>
<feature type="domain" description="DZANK-type" evidence="2">
    <location>
        <begin position="191"/>
        <end position="237"/>
    </location>
</feature>
<gene>
    <name evidence="3" type="ORF">METZ01_LOCUS104149</name>
</gene>
<proteinExistence type="predicted"/>
<dbReference type="Pfam" id="PF12773">
    <property type="entry name" value="DZR"/>
    <property type="match status" value="1"/>
</dbReference>
<dbReference type="InterPro" id="IPR025874">
    <property type="entry name" value="DZR"/>
</dbReference>
<dbReference type="EMBL" id="UINC01011654">
    <property type="protein sequence ID" value="SVA51295.1"/>
    <property type="molecule type" value="Genomic_DNA"/>
</dbReference>